<proteinExistence type="inferred from homology"/>
<keyword evidence="6 16" id="KW-0285">Flavoprotein</keyword>
<dbReference type="InterPro" id="IPR001100">
    <property type="entry name" value="Pyr_nuc-diS_OxRdtase"/>
</dbReference>
<keyword evidence="9 14" id="KW-0520">NAD</keyword>
<feature type="active site" description="Proton acceptor" evidence="13">
    <location>
        <position position="457"/>
    </location>
</feature>
<dbReference type="OrthoDB" id="9800167at2"/>
<keyword evidence="7 14" id="KW-0274">FAD</keyword>
<evidence type="ECO:0000256" key="12">
    <source>
        <dbReference type="ARBA" id="ARBA00049187"/>
    </source>
</evidence>
<evidence type="ECO:0000259" key="18">
    <source>
        <dbReference type="Pfam" id="PF07992"/>
    </source>
</evidence>
<sequence>MKDNYDLVVIGGGPGGYEAAIRAGQLGMSVACIEKRVYKGEPALGGTCLNVGCIPSKALLDSSHRYEATKHDLEEHGITTGDVEIDVAKMIERKEGIVKQLTGGVAMLLKGNGVDWLQGWGTLVDGKGDEKKVKFTALEDESETVITAKNVILAAGSVPIDIPVAPVNNEEGIIVDSTGALDFTETPKRLGVIGAGVIGLELGSVWRRLGAEVVVYEALPEFLAAADKDISKEAGKLLKKQGLDIRVDTKVTNAEVKDGQVVVTSEKGGESSEETFDKLIVCVGRRAYSEKLLGEDSGITLTDRGLVEVDDQCKTNLDGVYAIGDLVRGPMLAHKAMEEGMMAVERIHGEKAQVNYDTIINVIYTHPEIAWVGLTEQAAKEQGYDVKTGSFNLAANGRALAQSEGQGSIKVVADAKTDRLLGMHAICAGAGDIVHQGMIAMEFVSSIEDLQLMTFAHPTISEAVHEAALSADGRAIHAIQRKKRK</sequence>
<dbReference type="NCBIfam" id="TIGR01350">
    <property type="entry name" value="lipoamide_DH"/>
    <property type="match status" value="1"/>
</dbReference>
<comment type="subcellular location">
    <subcellularLocation>
        <location evidence="1">Cytoplasm</location>
    </subcellularLocation>
</comment>
<dbReference type="RefSeq" id="WP_077447769.1">
    <property type="nucleotide sequence ID" value="NZ_FUGD01000043.1"/>
</dbReference>
<feature type="binding site" evidence="14">
    <location>
        <begin position="331"/>
        <end position="334"/>
    </location>
    <ligand>
        <name>FAD</name>
        <dbReference type="ChEBI" id="CHEBI:57692"/>
    </ligand>
</feature>
<evidence type="ECO:0000256" key="5">
    <source>
        <dbReference type="ARBA" id="ARBA00022490"/>
    </source>
</evidence>
<evidence type="ECO:0000256" key="2">
    <source>
        <dbReference type="ARBA" id="ARBA00007532"/>
    </source>
</evidence>
<evidence type="ECO:0000256" key="4">
    <source>
        <dbReference type="ARBA" id="ARBA00016961"/>
    </source>
</evidence>
<reference evidence="20" key="1">
    <citation type="submission" date="2017-02" db="EMBL/GenBank/DDBJ databases">
        <authorList>
            <person name="Mornico D."/>
        </authorList>
    </citation>
    <scope>NUCLEOTIDE SEQUENCE [LARGE SCALE GENOMIC DNA]</scope>
</reference>
<dbReference type="EC" id="1.8.1.4" evidence="3 16"/>
<dbReference type="STRING" id="1945520.A1019T_00318"/>
<dbReference type="InterPro" id="IPR006258">
    <property type="entry name" value="Lipoamide_DH"/>
</dbReference>
<evidence type="ECO:0000256" key="7">
    <source>
        <dbReference type="ARBA" id="ARBA00022827"/>
    </source>
</evidence>
<comment type="similarity">
    <text evidence="2 16">Belongs to the class-I pyridine nucleotide-disulfide oxidoreductase family.</text>
</comment>
<feature type="binding site" evidence="14">
    <location>
        <position position="217"/>
    </location>
    <ligand>
        <name>NAD(+)</name>
        <dbReference type="ChEBI" id="CHEBI:57540"/>
    </ligand>
</feature>
<evidence type="ECO:0000256" key="8">
    <source>
        <dbReference type="ARBA" id="ARBA00023002"/>
    </source>
</evidence>
<dbReference type="AlphaFoldDB" id="A0A1R4ECX0"/>
<dbReference type="PRINTS" id="PR00368">
    <property type="entry name" value="FADPNR"/>
</dbReference>
<evidence type="ECO:0000256" key="16">
    <source>
        <dbReference type="RuleBase" id="RU003692"/>
    </source>
</evidence>
<keyword evidence="8 16" id="KW-0560">Oxidoreductase</keyword>
<dbReference type="Pfam" id="PF02852">
    <property type="entry name" value="Pyr_redox_dim"/>
    <property type="match status" value="1"/>
</dbReference>
<dbReference type="PANTHER" id="PTHR22912">
    <property type="entry name" value="DISULFIDE OXIDOREDUCTASE"/>
    <property type="match status" value="1"/>
</dbReference>
<dbReference type="GO" id="GO:0005737">
    <property type="term" value="C:cytoplasm"/>
    <property type="evidence" value="ECO:0007669"/>
    <property type="project" value="UniProtKB-SubCell"/>
</dbReference>
<keyword evidence="14" id="KW-0547">Nucleotide-binding</keyword>
<dbReference type="PANTHER" id="PTHR22912:SF224">
    <property type="entry name" value="DIHYDROLIPOYL DEHYDROGENASE"/>
    <property type="match status" value="1"/>
</dbReference>
<comment type="cofactor">
    <cofactor evidence="14 16">
        <name>FAD</name>
        <dbReference type="ChEBI" id="CHEBI:57692"/>
    </cofactor>
    <text evidence="14 16">Binds 1 FAD per subunit.</text>
</comment>
<dbReference type="GO" id="GO:0004148">
    <property type="term" value="F:dihydrolipoyl dehydrogenase (NADH) activity"/>
    <property type="evidence" value="ECO:0007669"/>
    <property type="project" value="UniProtKB-EC"/>
</dbReference>
<organism evidence="19 20">
    <name type="scientific">Psychrobacter pasteurii</name>
    <dbReference type="NCBI Taxonomy" id="1945520"/>
    <lineage>
        <taxon>Bacteria</taxon>
        <taxon>Pseudomonadati</taxon>
        <taxon>Pseudomonadota</taxon>
        <taxon>Gammaproteobacteria</taxon>
        <taxon>Moraxellales</taxon>
        <taxon>Moraxellaceae</taxon>
        <taxon>Psychrobacter</taxon>
    </lineage>
</organism>
<evidence type="ECO:0000313" key="20">
    <source>
        <dbReference type="Proteomes" id="UP000188169"/>
    </source>
</evidence>
<evidence type="ECO:0000259" key="17">
    <source>
        <dbReference type="Pfam" id="PF02852"/>
    </source>
</evidence>
<dbReference type="PIRSF" id="PIRSF000350">
    <property type="entry name" value="Mercury_reductase_MerA"/>
    <property type="match status" value="1"/>
</dbReference>
<evidence type="ECO:0000256" key="6">
    <source>
        <dbReference type="ARBA" id="ARBA00022630"/>
    </source>
</evidence>
<dbReference type="InterPro" id="IPR036188">
    <property type="entry name" value="FAD/NAD-bd_sf"/>
</dbReference>
<feature type="disulfide bond" description="Redox-active" evidence="15">
    <location>
        <begin position="48"/>
        <end position="53"/>
    </location>
</feature>
<keyword evidence="10" id="KW-1015">Disulfide bond</keyword>
<feature type="binding site" evidence="14">
    <location>
        <begin position="194"/>
        <end position="201"/>
    </location>
    <ligand>
        <name>NAD(+)</name>
        <dbReference type="ChEBI" id="CHEBI:57540"/>
    </ligand>
</feature>
<dbReference type="InterPro" id="IPR004099">
    <property type="entry name" value="Pyr_nucl-diS_OxRdtase_dimer"/>
</dbReference>
<dbReference type="PROSITE" id="PS00076">
    <property type="entry name" value="PYRIDINE_REDOX_1"/>
    <property type="match status" value="1"/>
</dbReference>
<feature type="binding site" evidence="14">
    <location>
        <position position="325"/>
    </location>
    <ligand>
        <name>FAD</name>
        <dbReference type="ChEBI" id="CHEBI:57692"/>
    </ligand>
</feature>
<evidence type="ECO:0000256" key="15">
    <source>
        <dbReference type="PIRSR" id="PIRSR000350-4"/>
    </source>
</evidence>
<evidence type="ECO:0000256" key="10">
    <source>
        <dbReference type="ARBA" id="ARBA00023157"/>
    </source>
</evidence>
<evidence type="ECO:0000256" key="14">
    <source>
        <dbReference type="PIRSR" id="PIRSR000350-3"/>
    </source>
</evidence>
<dbReference type="InterPro" id="IPR023753">
    <property type="entry name" value="FAD/NAD-binding_dom"/>
</dbReference>
<evidence type="ECO:0000256" key="3">
    <source>
        <dbReference type="ARBA" id="ARBA00012608"/>
    </source>
</evidence>
<comment type="miscellaneous">
    <text evidence="16">The active site is a redox-active disulfide bond.</text>
</comment>
<dbReference type="GO" id="GO:0006103">
    <property type="term" value="P:2-oxoglutarate metabolic process"/>
    <property type="evidence" value="ECO:0007669"/>
    <property type="project" value="TreeGrafter"/>
</dbReference>
<keyword evidence="11 16" id="KW-0676">Redox-active center</keyword>
<dbReference type="FunFam" id="3.30.390.30:FF:000001">
    <property type="entry name" value="Dihydrolipoyl dehydrogenase"/>
    <property type="match status" value="1"/>
</dbReference>
<keyword evidence="20" id="KW-1185">Reference proteome</keyword>
<comment type="catalytic activity">
    <reaction evidence="12 16">
        <text>N(6)-[(R)-dihydrolipoyl]-L-lysyl-[protein] + NAD(+) = N(6)-[(R)-lipoyl]-L-lysyl-[protein] + NADH + H(+)</text>
        <dbReference type="Rhea" id="RHEA:15045"/>
        <dbReference type="Rhea" id="RHEA-COMP:10474"/>
        <dbReference type="Rhea" id="RHEA-COMP:10475"/>
        <dbReference type="ChEBI" id="CHEBI:15378"/>
        <dbReference type="ChEBI" id="CHEBI:57540"/>
        <dbReference type="ChEBI" id="CHEBI:57945"/>
        <dbReference type="ChEBI" id="CHEBI:83099"/>
        <dbReference type="ChEBI" id="CHEBI:83100"/>
        <dbReference type="EC" id="1.8.1.4"/>
    </reaction>
</comment>
<dbReference type="PRINTS" id="PR00411">
    <property type="entry name" value="PNDRDTASEI"/>
</dbReference>
<gene>
    <name evidence="19" type="primary">lpdG</name>
    <name evidence="19" type="ORF">A1019T_00318</name>
</gene>
<dbReference type="GO" id="GO:0050660">
    <property type="term" value="F:flavin adenine dinucleotide binding"/>
    <property type="evidence" value="ECO:0007669"/>
    <property type="project" value="InterPro"/>
</dbReference>
<evidence type="ECO:0000256" key="11">
    <source>
        <dbReference type="ARBA" id="ARBA00023284"/>
    </source>
</evidence>
<protein>
    <recommendedName>
        <fullName evidence="4 16">Dihydrolipoyl dehydrogenase</fullName>
        <ecNumber evidence="3 16">1.8.1.4</ecNumber>
    </recommendedName>
</protein>
<feature type="binding site" evidence="14">
    <location>
        <position position="57"/>
    </location>
    <ligand>
        <name>FAD</name>
        <dbReference type="ChEBI" id="CHEBI:57692"/>
    </ligand>
</feature>
<feature type="binding site" evidence="14">
    <location>
        <position position="284"/>
    </location>
    <ligand>
        <name>NAD(+)</name>
        <dbReference type="ChEBI" id="CHEBI:57540"/>
    </ligand>
</feature>
<feature type="domain" description="FAD/NAD(P)-binding" evidence="18">
    <location>
        <begin position="5"/>
        <end position="340"/>
    </location>
</feature>
<dbReference type="SUPFAM" id="SSF55424">
    <property type="entry name" value="FAD/NAD-linked reductases, dimerisation (C-terminal) domain"/>
    <property type="match status" value="1"/>
</dbReference>
<dbReference type="Pfam" id="PF07992">
    <property type="entry name" value="Pyr_redox_2"/>
    <property type="match status" value="1"/>
</dbReference>
<dbReference type="InterPro" id="IPR050151">
    <property type="entry name" value="Class-I_Pyr_Nuc-Dis_Oxidored"/>
</dbReference>
<evidence type="ECO:0000256" key="13">
    <source>
        <dbReference type="PIRSR" id="PIRSR000350-2"/>
    </source>
</evidence>
<dbReference type="Gene3D" id="3.50.50.60">
    <property type="entry name" value="FAD/NAD(P)-binding domain"/>
    <property type="match status" value="2"/>
</dbReference>
<keyword evidence="5" id="KW-0963">Cytoplasm</keyword>
<dbReference type="InterPro" id="IPR016156">
    <property type="entry name" value="FAD/NAD-linked_Rdtase_dimer_sf"/>
</dbReference>
<dbReference type="Proteomes" id="UP000188169">
    <property type="component" value="Unassembled WGS sequence"/>
</dbReference>
<evidence type="ECO:0000256" key="9">
    <source>
        <dbReference type="ARBA" id="ARBA00023027"/>
    </source>
</evidence>
<dbReference type="EMBL" id="FUGD01000043">
    <property type="protein sequence ID" value="SJM36357.1"/>
    <property type="molecule type" value="Genomic_DNA"/>
</dbReference>
<evidence type="ECO:0000313" key="19">
    <source>
        <dbReference type="EMBL" id="SJM36357.1"/>
    </source>
</evidence>
<dbReference type="SUPFAM" id="SSF51905">
    <property type="entry name" value="FAD/NAD(P)-binding domain"/>
    <property type="match status" value="1"/>
</dbReference>
<feature type="domain" description="Pyridine nucleotide-disulphide oxidoreductase dimerisation" evidence="17">
    <location>
        <begin position="361"/>
        <end position="468"/>
    </location>
</feature>
<evidence type="ECO:0000256" key="1">
    <source>
        <dbReference type="ARBA" id="ARBA00004496"/>
    </source>
</evidence>
<feature type="binding site" evidence="14">
    <location>
        <position position="121"/>
    </location>
    <ligand>
        <name>FAD</name>
        <dbReference type="ChEBI" id="CHEBI:57692"/>
    </ligand>
</feature>
<accession>A0A1R4ECX0</accession>
<dbReference type="InterPro" id="IPR012999">
    <property type="entry name" value="Pyr_OxRdtase_I_AS"/>
</dbReference>
<name>A0A1R4ECX0_9GAMM</name>
<dbReference type="Gene3D" id="3.30.390.30">
    <property type="match status" value="1"/>
</dbReference>